<dbReference type="Gene3D" id="3.40.190.10">
    <property type="entry name" value="Periplasmic binding protein-like II"/>
    <property type="match status" value="1"/>
</dbReference>
<dbReference type="Gene3D" id="3.40.190.120">
    <property type="entry name" value="Osmoprotection protein (prox), domain 2"/>
    <property type="match status" value="1"/>
</dbReference>
<organism evidence="2 3">
    <name type="scientific">Rhodococcus oxybenzonivorans</name>
    <dbReference type="NCBI Taxonomy" id="1990687"/>
    <lineage>
        <taxon>Bacteria</taxon>
        <taxon>Bacillati</taxon>
        <taxon>Actinomycetota</taxon>
        <taxon>Actinomycetes</taxon>
        <taxon>Mycobacteriales</taxon>
        <taxon>Nocardiaceae</taxon>
        <taxon>Rhodococcus</taxon>
    </lineage>
</organism>
<evidence type="ECO:0000313" key="2">
    <source>
        <dbReference type="EMBL" id="AWK75714.1"/>
    </source>
</evidence>
<feature type="domain" description="ABC-type glycine betaine transport system substrate-binding" evidence="1">
    <location>
        <begin position="56"/>
        <end position="312"/>
    </location>
</feature>
<gene>
    <name evidence="2" type="ORF">CBI38_20720</name>
</gene>
<dbReference type="EMBL" id="CP021354">
    <property type="protein sequence ID" value="AWK75714.1"/>
    <property type="molecule type" value="Genomic_DNA"/>
</dbReference>
<dbReference type="GO" id="GO:0043190">
    <property type="term" value="C:ATP-binding cassette (ABC) transporter complex"/>
    <property type="evidence" value="ECO:0007669"/>
    <property type="project" value="InterPro"/>
</dbReference>
<evidence type="ECO:0000259" key="1">
    <source>
        <dbReference type="Pfam" id="PF04069"/>
    </source>
</evidence>
<dbReference type="RefSeq" id="WP_230989899.1">
    <property type="nucleotide sequence ID" value="NZ_CP021354.1"/>
</dbReference>
<dbReference type="InterPro" id="IPR007210">
    <property type="entry name" value="ABC_Gly_betaine_transp_sub-bd"/>
</dbReference>
<dbReference type="AlphaFoldDB" id="A0A2S2C4I5"/>
<dbReference type="GO" id="GO:0022857">
    <property type="term" value="F:transmembrane transporter activity"/>
    <property type="evidence" value="ECO:0007669"/>
    <property type="project" value="InterPro"/>
</dbReference>
<dbReference type="Proteomes" id="UP000245711">
    <property type="component" value="Chromosome"/>
</dbReference>
<name>A0A2S2C4I5_9NOCA</name>
<proteinExistence type="predicted"/>
<reference evidence="2 3" key="1">
    <citation type="submission" date="2017-05" db="EMBL/GenBank/DDBJ databases">
        <title>Isolation of Rhodococcus sp. S2-17 biodegrading of BP-3.</title>
        <authorList>
            <person name="Lee Y."/>
            <person name="Kim K.H."/>
            <person name="Chun B.H."/>
            <person name="Jung H.S."/>
            <person name="Jeon C.O."/>
        </authorList>
    </citation>
    <scope>NUCLEOTIDE SEQUENCE [LARGE SCALE GENOMIC DNA]</scope>
    <source>
        <strain evidence="2 3">S2-17</strain>
    </source>
</reference>
<dbReference type="SUPFAM" id="SSF53850">
    <property type="entry name" value="Periplasmic binding protein-like II"/>
    <property type="match status" value="1"/>
</dbReference>
<evidence type="ECO:0000313" key="3">
    <source>
        <dbReference type="Proteomes" id="UP000245711"/>
    </source>
</evidence>
<dbReference type="Pfam" id="PF04069">
    <property type="entry name" value="OpuAC"/>
    <property type="match status" value="1"/>
</dbReference>
<accession>A0A2S2C4I5</accession>
<protein>
    <submittedName>
        <fullName evidence="2">Amino acid ABC transporter substrate-binding protein</fullName>
    </submittedName>
</protein>
<keyword evidence="3" id="KW-1185">Reference proteome</keyword>
<dbReference type="KEGG" id="roz:CBI38_20720"/>
<sequence length="315" mass="32093">MAQTGKGGSGNGSSRKSARLGAWAAASVLILVPGALSACDVDNTALDGSAGQTSGEVVVGSGDTAESRVLAEIYAGALRSTGAPASTETGLGDRTSYLRRLDAGEVTLVPEFTGRLLRYYDPESTEKEQDEVFEALSQALPQGLSISDYAAAEDRSALAVSADTSTRMAVTTLDELIPACSRSSAVLTPDFEAGSLADLTGCTFAQTRAVPDGAAAVAELSVPAQVDGAVVAGVTTATPEVASSDLVLLDDDEPIFTAQNVVPLYRVGALGEPQIKSLNVVAGELTTADLADMIGQVRGGADSADVARVWLDAHV</sequence>
<dbReference type="CDD" id="cd13606">
    <property type="entry name" value="PBP2_ProX_like"/>
    <property type="match status" value="1"/>
</dbReference>